<feature type="compositionally biased region" description="Low complexity" evidence="1">
    <location>
        <begin position="197"/>
        <end position="207"/>
    </location>
</feature>
<feature type="region of interest" description="Disordered" evidence="1">
    <location>
        <begin position="152"/>
        <end position="221"/>
    </location>
</feature>
<evidence type="ECO:0000313" key="2">
    <source>
        <dbReference type="EMBL" id="OAA63276.1"/>
    </source>
</evidence>
<dbReference type="STRING" id="1081102.A0A167W320"/>
<protein>
    <submittedName>
        <fullName evidence="2">Uncharacterized protein</fullName>
    </submittedName>
</protein>
<feature type="compositionally biased region" description="Low complexity" evidence="1">
    <location>
        <begin position="179"/>
        <end position="190"/>
    </location>
</feature>
<name>A0A167W320_9HYPO</name>
<proteinExistence type="predicted"/>
<keyword evidence="3" id="KW-1185">Reference proteome</keyword>
<accession>A0A167W320</accession>
<dbReference type="AlphaFoldDB" id="A0A167W320"/>
<dbReference type="OrthoDB" id="5103143at2759"/>
<comment type="caution">
    <text evidence="2">The sequence shown here is derived from an EMBL/GenBank/DDBJ whole genome shotgun (WGS) entry which is preliminary data.</text>
</comment>
<evidence type="ECO:0000256" key="1">
    <source>
        <dbReference type="SAM" id="MobiDB-lite"/>
    </source>
</evidence>
<evidence type="ECO:0000313" key="3">
    <source>
        <dbReference type="Proteomes" id="UP000076874"/>
    </source>
</evidence>
<dbReference type="Proteomes" id="UP000076874">
    <property type="component" value="Unassembled WGS sequence"/>
</dbReference>
<reference evidence="2 3" key="1">
    <citation type="journal article" date="2016" name="Genome Biol. Evol.">
        <title>Divergent and convergent evolution of fungal pathogenicity.</title>
        <authorList>
            <person name="Shang Y."/>
            <person name="Xiao G."/>
            <person name="Zheng P."/>
            <person name="Cen K."/>
            <person name="Zhan S."/>
            <person name="Wang C."/>
        </authorList>
    </citation>
    <scope>NUCLEOTIDE SEQUENCE [LARGE SCALE GENOMIC DNA]</scope>
    <source>
        <strain evidence="2 3">RCEF 264</strain>
    </source>
</reference>
<dbReference type="EMBL" id="AZHD01000005">
    <property type="protein sequence ID" value="OAA63276.1"/>
    <property type="molecule type" value="Genomic_DNA"/>
</dbReference>
<organism evidence="2 3">
    <name type="scientific">Niveomyces insectorum RCEF 264</name>
    <dbReference type="NCBI Taxonomy" id="1081102"/>
    <lineage>
        <taxon>Eukaryota</taxon>
        <taxon>Fungi</taxon>
        <taxon>Dikarya</taxon>
        <taxon>Ascomycota</taxon>
        <taxon>Pezizomycotina</taxon>
        <taxon>Sordariomycetes</taxon>
        <taxon>Hypocreomycetidae</taxon>
        <taxon>Hypocreales</taxon>
        <taxon>Cordycipitaceae</taxon>
        <taxon>Niveomyces</taxon>
    </lineage>
</organism>
<gene>
    <name evidence="2" type="ORF">SPI_03439</name>
</gene>
<sequence>MAVRLWPYGKSATTGQLDRAPCIACRTIEKRNRSTTARPIPPIEEEDRPEYHMTQAGVYAITHTRDTFIQGATAFRNARDLAKRHRDSFIQAANAKASQSKTAIFQNIVESLEKEDPATDHSEWRDGDEELQQSIADTSGYDVVDDGEATAIPQSPYIEGDSEEPTQGSVALGDDPPMSFVSSFTSSFSSAKRPRQSVGSPSNSRYSRSSKRRTVESTHASIAQLEASGALEDAC</sequence>